<dbReference type="PANTHER" id="PTHR35176:SF11">
    <property type="entry name" value="PYRIDOXAMINE 5'-PHOSPHATE OXIDASE FAMILY PROTEIN"/>
    <property type="match status" value="1"/>
</dbReference>
<organism evidence="3 4">
    <name type="scientific">Nocardia vulneris</name>
    <dbReference type="NCBI Taxonomy" id="1141657"/>
    <lineage>
        <taxon>Bacteria</taxon>
        <taxon>Bacillati</taxon>
        <taxon>Actinomycetota</taxon>
        <taxon>Actinomycetes</taxon>
        <taxon>Mycobacteriales</taxon>
        <taxon>Nocardiaceae</taxon>
        <taxon>Nocardia</taxon>
    </lineage>
</organism>
<dbReference type="InterPro" id="IPR019965">
    <property type="entry name" value="PPOX_F420-dep_Rv2061_put"/>
</dbReference>
<keyword evidence="1" id="KW-0560">Oxidoreductase</keyword>
<dbReference type="RefSeq" id="WP_043678103.1">
    <property type="nucleotide sequence ID" value="NZ_BDCI01000028.1"/>
</dbReference>
<dbReference type="EMBL" id="JNFP01000049">
    <property type="protein sequence ID" value="KIA61225.1"/>
    <property type="molecule type" value="Genomic_DNA"/>
</dbReference>
<reference evidence="3 4" key="1">
    <citation type="journal article" date="2014" name="Int. J. Syst. Evol. Microbiol.">
        <title>Nocardia vulneris sp. nov., isolated from wounds of human patients in North America.</title>
        <authorList>
            <person name="Lasker B.A."/>
            <person name="Bell M."/>
            <person name="Klenk H.P."/>
            <person name="Sproer C."/>
            <person name="Schumann C."/>
            <person name="Schumann P."/>
            <person name="Brown J.M."/>
        </authorList>
    </citation>
    <scope>NUCLEOTIDE SEQUENCE [LARGE SCALE GENOMIC DNA]</scope>
    <source>
        <strain evidence="3 4">W9851</strain>
    </source>
</reference>
<dbReference type="InterPro" id="IPR052019">
    <property type="entry name" value="F420H2_bilvrd_red/Heme_oxyg"/>
</dbReference>
<comment type="caution">
    <text evidence="3">The sequence shown here is derived from an EMBL/GenBank/DDBJ whole genome shotgun (WGS) entry which is preliminary data.</text>
</comment>
<proteinExistence type="predicted"/>
<name>A0ABR4Z793_9NOCA</name>
<feature type="domain" description="Pyridoxamine 5'-phosphate oxidase N-terminal" evidence="2">
    <location>
        <begin position="10"/>
        <end position="98"/>
    </location>
</feature>
<evidence type="ECO:0000313" key="3">
    <source>
        <dbReference type="EMBL" id="KIA61225.1"/>
    </source>
</evidence>
<sequence length="126" mass="14003">MTNTLGAVGKAEYVLLTTYRKDGTPVGTAVWAVADGDKLYVWTVTDSWKVKRLRRNPEVTVQPCNVAGKTRGEIVKGTGRILDPEGTERVRKLLMRKYWLMGPITILGSNLRRGKKGTIGIEITFP</sequence>
<dbReference type="Gene3D" id="2.30.110.10">
    <property type="entry name" value="Electron Transport, Fmn-binding Protein, Chain A"/>
    <property type="match status" value="1"/>
</dbReference>
<dbReference type="PANTHER" id="PTHR35176">
    <property type="entry name" value="HEME OXYGENASE HI_0854-RELATED"/>
    <property type="match status" value="1"/>
</dbReference>
<dbReference type="InterPro" id="IPR012349">
    <property type="entry name" value="Split_barrel_FMN-bd"/>
</dbReference>
<dbReference type="InterPro" id="IPR011576">
    <property type="entry name" value="Pyridox_Oxase_N"/>
</dbReference>
<gene>
    <name evidence="3" type="ORF">FG87_32320</name>
</gene>
<dbReference type="SUPFAM" id="SSF50475">
    <property type="entry name" value="FMN-binding split barrel"/>
    <property type="match status" value="1"/>
</dbReference>
<evidence type="ECO:0000313" key="4">
    <source>
        <dbReference type="Proteomes" id="UP000031364"/>
    </source>
</evidence>
<evidence type="ECO:0000256" key="1">
    <source>
        <dbReference type="ARBA" id="ARBA00023002"/>
    </source>
</evidence>
<dbReference type="Proteomes" id="UP000031364">
    <property type="component" value="Unassembled WGS sequence"/>
</dbReference>
<dbReference type="Pfam" id="PF01243">
    <property type="entry name" value="PNPOx_N"/>
    <property type="match status" value="1"/>
</dbReference>
<accession>A0ABR4Z793</accession>
<evidence type="ECO:0000259" key="2">
    <source>
        <dbReference type="Pfam" id="PF01243"/>
    </source>
</evidence>
<keyword evidence="4" id="KW-1185">Reference proteome</keyword>
<protein>
    <submittedName>
        <fullName evidence="3">F420-dependent protein</fullName>
    </submittedName>
</protein>
<dbReference type="NCBIfam" id="TIGR03666">
    <property type="entry name" value="Rv2061_F420"/>
    <property type="match status" value="1"/>
</dbReference>